<dbReference type="AlphaFoldDB" id="A0A562VEL9"/>
<sequence length="190" mass="20781">MDWTPYFDKTTGLPPRELYLEAVERFSGPGLAVDLGFGAGNETMDLLSRGWEVVAVDADPAAAPRLHARADGAGAERLTTVTGTIEDFDMPRADLVHAGSSVFFVPAARFTETWDRIVASLRPGGRFAGNLLGERDDWAANPAMTPVSRSTLDEMLAGLEVEHLHEQDEDGRSMQGPKHWHAYHVVARKP</sequence>
<dbReference type="Pfam" id="PF13649">
    <property type="entry name" value="Methyltransf_25"/>
    <property type="match status" value="1"/>
</dbReference>
<dbReference type="InterPro" id="IPR041698">
    <property type="entry name" value="Methyltransf_25"/>
</dbReference>
<proteinExistence type="predicted"/>
<comment type="caution">
    <text evidence="2">The sequence shown here is derived from an EMBL/GenBank/DDBJ whole genome shotgun (WGS) entry which is preliminary data.</text>
</comment>
<keyword evidence="2" id="KW-0489">Methyltransferase</keyword>
<evidence type="ECO:0000259" key="1">
    <source>
        <dbReference type="Pfam" id="PF13649"/>
    </source>
</evidence>
<protein>
    <submittedName>
        <fullName evidence="2">Methyltransferase family protein</fullName>
    </submittedName>
</protein>
<gene>
    <name evidence="2" type="ORF">LX16_2065</name>
</gene>
<dbReference type="GO" id="GO:0032259">
    <property type="term" value="P:methylation"/>
    <property type="evidence" value="ECO:0007669"/>
    <property type="project" value="UniProtKB-KW"/>
</dbReference>
<organism evidence="2 3">
    <name type="scientific">Stackebrandtia albiflava</name>
    <dbReference type="NCBI Taxonomy" id="406432"/>
    <lineage>
        <taxon>Bacteria</taxon>
        <taxon>Bacillati</taxon>
        <taxon>Actinomycetota</taxon>
        <taxon>Actinomycetes</taxon>
        <taxon>Glycomycetales</taxon>
        <taxon>Glycomycetaceae</taxon>
        <taxon>Stackebrandtia</taxon>
    </lineage>
</organism>
<reference evidence="2 3" key="1">
    <citation type="journal article" date="2013" name="Stand. Genomic Sci.">
        <title>Genomic Encyclopedia of Type Strains, Phase I: The one thousand microbial genomes (KMG-I) project.</title>
        <authorList>
            <person name="Kyrpides N.C."/>
            <person name="Woyke T."/>
            <person name="Eisen J.A."/>
            <person name="Garrity G."/>
            <person name="Lilburn T.G."/>
            <person name="Beck B.J."/>
            <person name="Whitman W.B."/>
            <person name="Hugenholtz P."/>
            <person name="Klenk H.P."/>
        </authorList>
    </citation>
    <scope>NUCLEOTIDE SEQUENCE [LARGE SCALE GENOMIC DNA]</scope>
    <source>
        <strain evidence="2 3">DSM 45044</strain>
    </source>
</reference>
<accession>A0A562VEL9</accession>
<name>A0A562VEL9_9ACTN</name>
<dbReference type="EMBL" id="VLLL01000005">
    <property type="protein sequence ID" value="TWJ16336.1"/>
    <property type="molecule type" value="Genomic_DNA"/>
</dbReference>
<dbReference type="GO" id="GO:0008168">
    <property type="term" value="F:methyltransferase activity"/>
    <property type="evidence" value="ECO:0007669"/>
    <property type="project" value="UniProtKB-KW"/>
</dbReference>
<feature type="domain" description="Methyltransferase" evidence="1">
    <location>
        <begin position="33"/>
        <end position="125"/>
    </location>
</feature>
<evidence type="ECO:0000313" key="2">
    <source>
        <dbReference type="EMBL" id="TWJ16336.1"/>
    </source>
</evidence>
<dbReference type="Gene3D" id="3.40.50.150">
    <property type="entry name" value="Vaccinia Virus protein VP39"/>
    <property type="match status" value="1"/>
</dbReference>
<evidence type="ECO:0000313" key="3">
    <source>
        <dbReference type="Proteomes" id="UP000321617"/>
    </source>
</evidence>
<dbReference type="RefSeq" id="WP_244615788.1">
    <property type="nucleotide sequence ID" value="NZ_BAABIJ010000001.1"/>
</dbReference>
<keyword evidence="2" id="KW-0808">Transferase</keyword>
<dbReference type="SUPFAM" id="SSF53335">
    <property type="entry name" value="S-adenosyl-L-methionine-dependent methyltransferases"/>
    <property type="match status" value="1"/>
</dbReference>
<keyword evidence="3" id="KW-1185">Reference proteome</keyword>
<dbReference type="InterPro" id="IPR029063">
    <property type="entry name" value="SAM-dependent_MTases_sf"/>
</dbReference>
<dbReference type="Proteomes" id="UP000321617">
    <property type="component" value="Unassembled WGS sequence"/>
</dbReference>